<keyword evidence="12" id="KW-1185">Reference proteome</keyword>
<dbReference type="Proteomes" id="UP000035088">
    <property type="component" value="Unassembled WGS sequence"/>
</dbReference>
<dbReference type="FunFam" id="3.50.50.60:FF:000208">
    <property type="entry name" value="3-ketosteroid dehydrogenase"/>
    <property type="match status" value="1"/>
</dbReference>
<gene>
    <name evidence="11" type="primary">kstD</name>
    <name evidence="11" type="ORF">GOARA_040_00110</name>
</gene>
<dbReference type="STRING" id="1073574.GOARA_040_00110"/>
<evidence type="ECO:0000256" key="1">
    <source>
        <dbReference type="ARBA" id="ARBA00001974"/>
    </source>
</evidence>
<dbReference type="FunFam" id="3.50.50.60:FF:000240">
    <property type="entry name" value="3-ketosteroid-delta-1-dehydrogenase"/>
    <property type="match status" value="1"/>
</dbReference>
<dbReference type="OrthoDB" id="9813348at2"/>
<evidence type="ECO:0000256" key="8">
    <source>
        <dbReference type="ARBA" id="ARBA00066536"/>
    </source>
</evidence>
<protein>
    <recommendedName>
        <fullName evidence="9">3-oxosteroid 1-dehydrogenase</fullName>
        <ecNumber evidence="8">1.3.99.4</ecNumber>
    </recommendedName>
</protein>
<evidence type="ECO:0000256" key="9">
    <source>
        <dbReference type="ARBA" id="ARBA00069709"/>
    </source>
</evidence>
<evidence type="ECO:0000256" key="2">
    <source>
        <dbReference type="ARBA" id="ARBA00022630"/>
    </source>
</evidence>
<dbReference type="InterPro" id="IPR003953">
    <property type="entry name" value="FAD-dep_OxRdtase_2_FAD-bd"/>
</dbReference>
<dbReference type="AlphaFoldDB" id="G7H0W1"/>
<comment type="cofactor">
    <cofactor evidence="1">
        <name>FAD</name>
        <dbReference type="ChEBI" id="CHEBI:57692"/>
    </cofactor>
</comment>
<accession>G7H0W1</accession>
<dbReference type="Gene3D" id="3.50.50.60">
    <property type="entry name" value="FAD/NAD(P)-binding domain"/>
    <property type="match status" value="2"/>
</dbReference>
<keyword evidence="3" id="KW-0274">FAD</keyword>
<comment type="caution">
    <text evidence="11">The sequence shown here is derived from an EMBL/GenBank/DDBJ whole genome shotgun (WGS) entry which is preliminary data.</text>
</comment>
<name>G7H0W1_9ACTN</name>
<dbReference type="SUPFAM" id="SSF51905">
    <property type="entry name" value="FAD/NAD(P)-binding domain"/>
    <property type="match status" value="1"/>
</dbReference>
<evidence type="ECO:0000256" key="6">
    <source>
        <dbReference type="ARBA" id="ARBA00051951"/>
    </source>
</evidence>
<comment type="similarity">
    <text evidence="7">Belongs to the FAD-dependent oxidoreductase 2 family. 3-oxosteroid dehydrogenase subfamily.</text>
</comment>
<feature type="domain" description="FAD-dependent oxidoreductase 2 FAD-binding" evidence="10">
    <location>
        <begin position="21"/>
        <end position="551"/>
    </location>
</feature>
<dbReference type="SUPFAM" id="SSF56425">
    <property type="entry name" value="Succinate dehydrogenase/fumarate reductase flavoprotein, catalytic domain"/>
    <property type="match status" value="1"/>
</dbReference>
<keyword evidence="5" id="KW-0753">Steroid metabolism</keyword>
<evidence type="ECO:0000256" key="3">
    <source>
        <dbReference type="ARBA" id="ARBA00022827"/>
    </source>
</evidence>
<sequence length="589" mass="62830">MTTPEEFDAGAGSASERAEFDVVVVGAGAAGLSAALTAATQGLKTVLIEKSPYWGGSTSRSGGGVWIPNNSVLKRDGVDDSVEKAREYVHAIIGEHAPAAKIDAYIDRGPEALDYLMAHAPLELEWVKNYSDYYPEAPGGRLAGRSIEPKPFDARRLGDHLKNLHPQYTKAPLNMVVLQSDYKWLNVGMRHPRGIAKMAKVAARFSWAKSRNKKLIAMGAALAAELYLGVLEAGVDVRFETPLVDLVTDDNGAVTGVVVEHDGQRQELSARHGVILGSGGFEKNAEMRAKYQRAPIGTEWTTGSASNTGDGIVAGQNAGADVALMDDAWWGPTIPLPKGPWFALSERSVPGTFIVNERGERFMNESLPYVEAVHQMYGGEFGQGDGPGENVPAWMIMDTRCRNRYVFAGVTARQPLPKKWLESGVIVKASTLAELAEKTGLPADKLEATTARFNGFAKAGVDEDFHRGRSGYDHYYGDPTNKPNPSLGPVDKPPFYAVKMVPGDLGTKGGIVTDEHGRALRPDGSVIEGLYAAGNTSAPVMGHTYAGPGATIGPAMVFGYLAALDAKAKADAESASTDASTFAPIDRGN</sequence>
<dbReference type="InterPro" id="IPR036188">
    <property type="entry name" value="FAD/NAD-bd_sf"/>
</dbReference>
<evidence type="ECO:0000259" key="10">
    <source>
        <dbReference type="Pfam" id="PF00890"/>
    </source>
</evidence>
<reference evidence="11 12" key="1">
    <citation type="submission" date="2011-11" db="EMBL/GenBank/DDBJ databases">
        <title>Whole genome shotgun sequence of Gordonia araii NBRC 100433.</title>
        <authorList>
            <person name="Yoshida Y."/>
            <person name="Hosoyama A."/>
            <person name="Tsuchikane K."/>
            <person name="Katsumata H."/>
            <person name="Yamazaki S."/>
            <person name="Fujita N."/>
        </authorList>
    </citation>
    <scope>NUCLEOTIDE SEQUENCE [LARGE SCALE GENOMIC DNA]</scope>
    <source>
        <strain evidence="11 12">NBRC 100433</strain>
    </source>
</reference>
<dbReference type="GO" id="GO:0008202">
    <property type="term" value="P:steroid metabolic process"/>
    <property type="evidence" value="ECO:0007669"/>
    <property type="project" value="UniProtKB-KW"/>
</dbReference>
<dbReference type="Gene3D" id="3.90.700.10">
    <property type="entry name" value="Succinate dehydrogenase/fumarate reductase flavoprotein, catalytic domain"/>
    <property type="match status" value="1"/>
</dbReference>
<keyword evidence="4" id="KW-0560">Oxidoreductase</keyword>
<comment type="catalytic activity">
    <reaction evidence="6">
        <text>a 3-oxosteroid + A = a 3-oxo-Delta(1)-steroid + AH2</text>
        <dbReference type="Rhea" id="RHEA:13329"/>
        <dbReference type="ChEBI" id="CHEBI:13193"/>
        <dbReference type="ChEBI" id="CHEBI:17499"/>
        <dbReference type="ChEBI" id="CHEBI:20156"/>
        <dbReference type="ChEBI" id="CHEBI:47788"/>
        <dbReference type="EC" id="1.3.99.4"/>
    </reaction>
</comment>
<dbReference type="PANTHER" id="PTHR43400">
    <property type="entry name" value="FUMARATE REDUCTASE"/>
    <property type="match status" value="1"/>
</dbReference>
<proteinExistence type="inferred from homology"/>
<dbReference type="NCBIfam" id="NF005882">
    <property type="entry name" value="PRK07843.1"/>
    <property type="match status" value="1"/>
</dbReference>
<evidence type="ECO:0000256" key="5">
    <source>
        <dbReference type="ARBA" id="ARBA00023221"/>
    </source>
</evidence>
<dbReference type="Pfam" id="PF00890">
    <property type="entry name" value="FAD_binding_2"/>
    <property type="match status" value="1"/>
</dbReference>
<evidence type="ECO:0000313" key="12">
    <source>
        <dbReference type="Proteomes" id="UP000035088"/>
    </source>
</evidence>
<evidence type="ECO:0000256" key="7">
    <source>
        <dbReference type="ARBA" id="ARBA00061147"/>
    </source>
</evidence>
<evidence type="ECO:0000313" key="11">
    <source>
        <dbReference type="EMBL" id="GAB09486.1"/>
    </source>
</evidence>
<evidence type="ECO:0000256" key="4">
    <source>
        <dbReference type="ARBA" id="ARBA00023002"/>
    </source>
</evidence>
<dbReference type="PANTHER" id="PTHR43400:SF10">
    <property type="entry name" value="3-OXOSTEROID 1-DEHYDROGENASE"/>
    <property type="match status" value="1"/>
</dbReference>
<keyword evidence="2" id="KW-0285">Flavoprotein</keyword>
<dbReference type="GO" id="GO:0047571">
    <property type="term" value="F:3-oxosteroid 1-dehydrogenase activity"/>
    <property type="evidence" value="ECO:0007669"/>
    <property type="project" value="UniProtKB-EC"/>
</dbReference>
<dbReference type="RefSeq" id="WP_007321562.1">
    <property type="nucleotide sequence ID" value="NZ_BAEE01000040.1"/>
</dbReference>
<dbReference type="InterPro" id="IPR050315">
    <property type="entry name" value="FAD-oxidoreductase_2"/>
</dbReference>
<dbReference type="EMBL" id="BAEE01000040">
    <property type="protein sequence ID" value="GAB09486.1"/>
    <property type="molecule type" value="Genomic_DNA"/>
</dbReference>
<organism evidence="11 12">
    <name type="scientific">Gordonia araii NBRC 100433</name>
    <dbReference type="NCBI Taxonomy" id="1073574"/>
    <lineage>
        <taxon>Bacteria</taxon>
        <taxon>Bacillati</taxon>
        <taxon>Actinomycetota</taxon>
        <taxon>Actinomycetes</taxon>
        <taxon>Mycobacteriales</taxon>
        <taxon>Gordoniaceae</taxon>
        <taxon>Gordonia</taxon>
    </lineage>
</organism>
<dbReference type="InterPro" id="IPR027477">
    <property type="entry name" value="Succ_DH/fumarate_Rdtase_cat_sf"/>
</dbReference>
<dbReference type="EC" id="1.3.99.4" evidence="8"/>
<keyword evidence="5" id="KW-0443">Lipid metabolism</keyword>